<gene>
    <name evidence="1" type="ORF">FB389_0188</name>
</gene>
<reference evidence="1 2" key="1">
    <citation type="submission" date="2019-06" db="EMBL/GenBank/DDBJ databases">
        <title>Sequencing the genomes of 1000 actinobacteria strains.</title>
        <authorList>
            <person name="Klenk H.-P."/>
        </authorList>
    </citation>
    <scope>NUCLEOTIDE SEQUENCE [LARGE SCALE GENOMIC DNA]</scope>
    <source>
        <strain evidence="1 2">DSM 10596</strain>
    </source>
</reference>
<dbReference type="OrthoDB" id="3210980at2"/>
<name>A0A542SLW8_9MICO</name>
<dbReference type="InterPro" id="IPR021555">
    <property type="entry name" value="DUF3000"/>
</dbReference>
<accession>A0A542SLW8</accession>
<comment type="caution">
    <text evidence="1">The sequence shown here is derived from an EMBL/GenBank/DDBJ whole genome shotgun (WGS) entry which is preliminary data.</text>
</comment>
<keyword evidence="2" id="KW-1185">Reference proteome</keyword>
<dbReference type="Pfam" id="PF11452">
    <property type="entry name" value="DUF3000"/>
    <property type="match status" value="1"/>
</dbReference>
<organism evidence="1 2">
    <name type="scientific">Rarobacter incanus</name>
    <dbReference type="NCBI Taxonomy" id="153494"/>
    <lineage>
        <taxon>Bacteria</taxon>
        <taxon>Bacillati</taxon>
        <taxon>Actinomycetota</taxon>
        <taxon>Actinomycetes</taxon>
        <taxon>Micrococcales</taxon>
        <taxon>Rarobacteraceae</taxon>
        <taxon>Rarobacter</taxon>
    </lineage>
</organism>
<dbReference type="EMBL" id="VFNV01000001">
    <property type="protein sequence ID" value="TQK75558.1"/>
    <property type="molecule type" value="Genomic_DNA"/>
</dbReference>
<protein>
    <submittedName>
        <fullName evidence="1">DUF3000 family protein</fullName>
    </submittedName>
</protein>
<sequence>MAALHSLRGAAARPEIELAEIRAPQLIAPFAVALSGDVQDILPDGVVHGPGRPADRHHGDGRFVLLHDPDGNGSWGGSFRIVVLARSTMDPELAADPLLPQVMWDWLDDALEMCGAENHMRAGTVTRALSHSFGVLDDPHESVEVELRASWTPQGDDFSSHLTAWTELLCMCAGLEPGRERISVVKS</sequence>
<dbReference type="AlphaFoldDB" id="A0A542SLW8"/>
<dbReference type="Proteomes" id="UP000316181">
    <property type="component" value="Unassembled WGS sequence"/>
</dbReference>
<proteinExistence type="predicted"/>
<evidence type="ECO:0000313" key="1">
    <source>
        <dbReference type="EMBL" id="TQK75558.1"/>
    </source>
</evidence>
<evidence type="ECO:0000313" key="2">
    <source>
        <dbReference type="Proteomes" id="UP000316181"/>
    </source>
</evidence>